<dbReference type="EMBL" id="JQZW01000002">
    <property type="protein sequence ID" value="KGN99162.1"/>
    <property type="molecule type" value="Genomic_DNA"/>
</dbReference>
<sequence>MSANIYYSVLYKYILMKKKIFLSIILIASLFAITSCGPKEPKIEKLEVTQSTLYLLKGESWTIQYSVKPATVPVQFKSDNEQIATVSDKGVITVKEVGETYIHLSAQGLQEKVKVVGIESAQLRYSNKAVLVGDSFRLPIEPKEATYKIAMDKEGIVELKGNEVMVKGEGEVVLTLSKAGKEETFTIAAFPEVDYSAASWDVDLLMGDPIQWNMPMVLSAEKALGLRENVGFSKEKGKEQLLFMPKEGVTDEQLLFQLAVYHLNQGPWSRVVYSCVNYPVKTKDNKELEPLKEANAEKWSQLFFYRYPKLIFMMQMVDPNNDDKFYGLLFSHNPPLPTASLSLMMPVEEGKPITHFVVLTLPEDE</sequence>
<organism evidence="2 3">
    <name type="scientific">Porphyromonas gingivicanis</name>
    <dbReference type="NCBI Taxonomy" id="266762"/>
    <lineage>
        <taxon>Bacteria</taxon>
        <taxon>Pseudomonadati</taxon>
        <taxon>Bacteroidota</taxon>
        <taxon>Bacteroidia</taxon>
        <taxon>Bacteroidales</taxon>
        <taxon>Porphyromonadaceae</taxon>
        <taxon>Porphyromonas</taxon>
    </lineage>
</organism>
<reference evidence="2 3" key="1">
    <citation type="submission" date="2014-08" db="EMBL/GenBank/DDBJ databases">
        <title>Porphyromonas gingivicanis strain:COT-022_OH1391 Genome sequencing.</title>
        <authorList>
            <person name="Wallis C."/>
            <person name="Deusch O."/>
            <person name="O'Flynn C."/>
            <person name="Davis I."/>
            <person name="Jospin G."/>
            <person name="Darling A.E."/>
            <person name="Coil D.A."/>
            <person name="Alexiev A."/>
            <person name="Horsfall A."/>
            <person name="Kirkwood N."/>
            <person name="Harris S."/>
            <person name="Eisen J.A."/>
        </authorList>
    </citation>
    <scope>NUCLEOTIDE SEQUENCE [LARGE SCALE GENOMIC DNA]</scope>
    <source>
        <strain evidence="3">COT-022 OH1391</strain>
    </source>
</reference>
<dbReference type="Proteomes" id="UP000030134">
    <property type="component" value="Unassembled WGS sequence"/>
</dbReference>
<comment type="caution">
    <text evidence="2">The sequence shown here is derived from an EMBL/GenBank/DDBJ whole genome shotgun (WGS) entry which is preliminary data.</text>
</comment>
<evidence type="ECO:0000313" key="2">
    <source>
        <dbReference type="EMBL" id="KGN99162.1"/>
    </source>
</evidence>
<name>A0A0A2G9Q2_9PORP</name>
<evidence type="ECO:0000313" key="3">
    <source>
        <dbReference type="Proteomes" id="UP000030134"/>
    </source>
</evidence>
<keyword evidence="3" id="KW-1185">Reference proteome</keyword>
<gene>
    <name evidence="2" type="ORF">HQ36_01515</name>
</gene>
<dbReference type="AlphaFoldDB" id="A0A0A2G9Q2"/>
<dbReference type="Pfam" id="PF02368">
    <property type="entry name" value="Big_2"/>
    <property type="match status" value="1"/>
</dbReference>
<dbReference type="InterPro" id="IPR008964">
    <property type="entry name" value="Invasin/intimin_cell_adhesion"/>
</dbReference>
<dbReference type="STRING" id="266762.HQ36_01515"/>
<accession>A0A0A2G9Q2</accession>
<feature type="domain" description="BIG2" evidence="1">
    <location>
        <begin position="46"/>
        <end position="113"/>
    </location>
</feature>
<dbReference type="Gene3D" id="2.60.40.1080">
    <property type="match status" value="1"/>
</dbReference>
<proteinExistence type="predicted"/>
<dbReference type="InterPro" id="IPR003343">
    <property type="entry name" value="Big_2"/>
</dbReference>
<dbReference type="SUPFAM" id="SSF49373">
    <property type="entry name" value="Invasin/intimin cell-adhesion fragments"/>
    <property type="match status" value="1"/>
</dbReference>
<evidence type="ECO:0000259" key="1">
    <source>
        <dbReference type="Pfam" id="PF02368"/>
    </source>
</evidence>
<protein>
    <recommendedName>
        <fullName evidence="1">BIG2 domain-containing protein</fullName>
    </recommendedName>
</protein>